<reference evidence="2 3" key="5">
    <citation type="journal article" date="1992" name="Virus Genes">
        <title>Identification and mapping of origins of DNA replication within the DNA sequences of the genome of insect iridescent virus type 6.</title>
        <authorList>
            <person name="Handermann M."/>
            <person name="Schnitzler P."/>
            <person name="Rosen-Wolff A."/>
            <person name="Raab K."/>
            <person name="Sonntag K.C."/>
            <person name="Darai G."/>
        </authorList>
    </citation>
    <scope>NUCLEOTIDE SEQUENCE [LARGE SCALE GENOMIC DNA]</scope>
</reference>
<dbReference type="GeneID" id="1733391"/>
<feature type="transmembrane region" description="Helical" evidence="1">
    <location>
        <begin position="17"/>
        <end position="40"/>
    </location>
</feature>
<reference evidence="2 3" key="1">
    <citation type="journal article" date="1984" name="J. Virol.">
        <title>DNA analysis of insect iridescent virus 6: evidence for circular permutation and terminal redundancy.</title>
        <authorList>
            <person name="Delius H."/>
            <person name="Darai G."/>
            <person name="Fluegel R.M."/>
        </authorList>
    </citation>
    <scope>NUCLEOTIDE SEQUENCE [LARGE SCALE GENOMIC DNA]</scope>
</reference>
<proteinExistence type="predicted"/>
<organismHost>
    <name type="scientific">Spodoptera frugiperda</name>
    <name type="common">Fall armyworm</name>
    <dbReference type="NCBI Taxonomy" id="7108"/>
</organismHost>
<reference evidence="2 3" key="8">
    <citation type="journal article" date="1994" name="Intervirology">
        <title>Identification of the primary structure and the coding capacity of the genome of insect iridescent virus type 6 between the genome coordinates 0.310 and 0.347 (7990 bp).</title>
        <authorList>
            <person name="Sonntag K.C."/>
            <person name="Schnitzler P."/>
            <person name="Janssen W."/>
            <person name="Darai G."/>
        </authorList>
    </citation>
    <scope>NUCLEOTIDE SEQUENCE [LARGE SCALE GENOMIC DNA]</scope>
</reference>
<dbReference type="KEGG" id="vg:1733391"/>
<reference evidence="2 3" key="11">
    <citation type="journal article" date="1994" name="Virus Genes">
        <title>Chilo iridescent virus encodes a putative helicase belonging to a distinct family within the "DEAD/H" superfamily: implications for the evolution of large DNA viruses.</title>
        <authorList>
            <person name="Sonntag K.C."/>
            <person name="Schnitzler P."/>
            <person name="Koonin E.V."/>
            <person name="Darai G."/>
        </authorList>
    </citation>
    <scope>NUCLEOTIDE SEQUENCE [LARGE SCALE GENOMIC DNA]</scope>
</reference>
<keyword evidence="1" id="KW-0812">Transmembrane</keyword>
<accession>Q91FE5</accession>
<reference evidence="2 3" key="2">
    <citation type="journal article" date="1986" name="Med. Microbiol. Immunol.">
        <title>Insect iridescent virus type 6 induced toxic degenerative hepatitis in mice.</title>
        <authorList>
            <person name="Lorbacher de Ruiz H."/>
            <person name="Gelderblom H."/>
            <person name="Hofmann W."/>
            <person name="Darai G."/>
        </authorList>
    </citation>
    <scope>NUCLEOTIDE SEQUENCE [LARGE SCALE GENOMIC DNA]</scope>
</reference>
<evidence type="ECO:0000256" key="1">
    <source>
        <dbReference type="SAM" id="Phobius"/>
    </source>
</evidence>
<evidence type="ECO:0000313" key="2">
    <source>
        <dbReference type="EMBL" id="AAK82239.1"/>
    </source>
</evidence>
<protein>
    <submittedName>
        <fullName evidence="2">379L</fullName>
    </submittedName>
</protein>
<reference evidence="2 3" key="4">
    <citation type="journal article" date="1988" name="Virology">
        <title>Identification and characterization of the repetitive DNA element in the genome of insect iridescent virus type 6.</title>
        <authorList>
            <person name="Fischer M."/>
            <person name="Schnitzler P."/>
            <person name="Delius H."/>
            <person name="Darai G."/>
        </authorList>
    </citation>
    <scope>NUCLEOTIDE SEQUENCE [LARGE SCALE GENOMIC DNA]</scope>
</reference>
<keyword evidence="3" id="KW-1185">Reference proteome</keyword>
<organismHost>
    <name type="scientific">Gryllus campestris</name>
    <dbReference type="NCBI Taxonomy" id="58607"/>
</organismHost>
<reference evidence="2 3" key="9">
    <citation type="journal article" date="1994" name="J. Gen. Virol.">
        <title>Insect iridescent virus type 6 encodes a polypeptide related to the largest subunit of eukaryotic RNA polymerase II.</title>
        <authorList>
            <person name="Schnitzler P."/>
            <person name="Sonntag K.C."/>
            <person name="Muller M."/>
            <person name="Janssen W."/>
            <person name="Bugert J.J."/>
            <person name="Koonin E.V."/>
            <person name="Darai G."/>
        </authorList>
    </citation>
    <scope>NUCLEOTIDE SEQUENCE [LARGE SCALE GENOMIC DNA]</scope>
</reference>
<dbReference type="Proteomes" id="UP000001359">
    <property type="component" value="Segment"/>
</dbReference>
<dbReference type="EMBL" id="AF303741">
    <property type="protein sequence ID" value="AAK82239.1"/>
    <property type="molecule type" value="Genomic_DNA"/>
</dbReference>
<evidence type="ECO:0000313" key="3">
    <source>
        <dbReference type="Proteomes" id="UP000001359"/>
    </source>
</evidence>
<reference evidence="2 3" key="14">
    <citation type="journal article" date="1999" name="Virus Genes">
        <title>Identification of a gene cluster within the genome of Chilo iridescent virus encoding enzymes involved in viral DNA replication and processing.</title>
        <authorList>
            <person name="Muller K."/>
            <person name="Tidona C.A."/>
            <person name="Darai G."/>
        </authorList>
    </citation>
    <scope>NUCLEOTIDE SEQUENCE [LARGE SCALE GENOMIC DNA]</scope>
</reference>
<reference evidence="2 3" key="7">
    <citation type="journal article" date="1993" name="J. Gen. Virol.">
        <title>Identification of the gene encoding the major capsid protein of insect iridescent virus type 6 by polymerase chain reaction.</title>
        <authorList>
            <person name="Stohwasser R."/>
            <person name="Raab K."/>
            <person name="Schnitzler P."/>
            <person name="Janssen W."/>
            <person name="Darai G."/>
        </authorList>
    </citation>
    <scope>NUCLEOTIDE SEQUENCE [LARGE SCALE GENOMIC DNA]</scope>
</reference>
<reference evidence="2 3" key="3">
    <citation type="journal article" date="1987" name="Virology">
        <title>Molecular cloning and physical mapping of the genome of insect iridescent virus type 6: further evidence for circular permutation of the viral genome.</title>
        <authorList>
            <person name="Schnitzler P."/>
            <person name="Soltau J.B."/>
            <person name="Fischer M."/>
            <person name="Reisner H."/>
            <person name="Scholz J."/>
            <person name="Delius H."/>
            <person name="Darai G."/>
        </authorList>
    </citation>
    <scope>NUCLEOTIDE SEQUENCE [LARGE SCALE GENOMIC DNA]</scope>
</reference>
<dbReference type="RefSeq" id="NP_149842.1">
    <property type="nucleotide sequence ID" value="NC_003038.1"/>
</dbReference>
<organismHost>
    <name type="scientific">Gryllus bimaculatus</name>
    <name type="common">Two-spotted cricket</name>
    <dbReference type="NCBI Taxonomy" id="6999"/>
</organismHost>
<reference evidence="2 3" key="10">
    <citation type="journal article" date="1994" name="Nucleic Acids Res.">
        <title>Identification of genes encoding zinc finger proteins, non-histone chromosomal HMG protein homologue, and a putative GTP phosphohydrolase in the genome of Chilo iridescent virus.</title>
        <authorList>
            <person name="Schnitzler P."/>
            <person name="Hug M."/>
            <person name="Handermann M."/>
            <person name="Janssen W."/>
            <person name="Koonin E.V."/>
            <person name="Delius H."/>
            <person name="Darai C."/>
        </authorList>
    </citation>
    <scope>NUCLEOTIDE SEQUENCE [LARGE SCALE GENOMIC DNA]</scope>
</reference>
<reference evidence="2 3" key="15">
    <citation type="journal article" date="2001" name="Virology">
        <title>Analysis of the first complete DNA sequence of an invertebrate iridovirus: coding strategy of the genome of Chilo iridescent virus.</title>
        <authorList>
            <person name="Jakob N.J."/>
            <person name="Muller K."/>
            <person name="Bahr U."/>
            <person name="Darai G."/>
        </authorList>
    </citation>
    <scope>NUCLEOTIDE SEQUENCE [LARGE SCALE GENOMIC DNA]</scope>
</reference>
<organismHost>
    <name type="scientific">Chilo suppressalis</name>
    <name type="common">Asiatic rice borer moth</name>
    <dbReference type="NCBI Taxonomy" id="168631"/>
</organismHost>
<organism evidence="2 3">
    <name type="scientific">Invertebrate iridescent virus 6</name>
    <name type="common">IIV-6</name>
    <name type="synonym">Chilo iridescent virus</name>
    <dbReference type="NCBI Taxonomy" id="176652"/>
    <lineage>
        <taxon>Viruses</taxon>
        <taxon>Varidnaviria</taxon>
        <taxon>Bamfordvirae</taxon>
        <taxon>Nucleocytoviricota</taxon>
        <taxon>Megaviricetes</taxon>
        <taxon>Pimascovirales</taxon>
        <taxon>Pimascovirales incertae sedis</taxon>
        <taxon>Iridoviridae</taxon>
        <taxon>Betairidovirinae</taxon>
        <taxon>Iridovirus</taxon>
        <taxon>Iridovirus chilo1</taxon>
    </lineage>
</organism>
<reference evidence="2 3" key="12">
    <citation type="journal article" date="1997" name="Virus Genes">
        <title>The DNA sequence of Chilo iridescent virus between the genome coordinates 0.101 and 0.391; similarities in coding strategy between insect and vertebrate iridoviruses.</title>
        <authorList>
            <person name="Bahr U."/>
            <person name="Tidona C.A."/>
            <person name="Darai G."/>
        </authorList>
    </citation>
    <scope>NUCLEOTIDE SEQUENCE [LARGE SCALE GENOMIC DNA]</scope>
</reference>
<organismHost>
    <name type="scientific">Acheta domesticus</name>
    <name type="common">House cricket</name>
    <dbReference type="NCBI Taxonomy" id="6997"/>
</organismHost>
<reference evidence="2 3" key="6">
    <citation type="journal article" date="1992" name="Virus Genes">
        <title>Characterization of the third origin of DNA replication of the genome of insect iridescent virus type 6.</title>
        <authorList>
            <person name="Sonntag K.C."/>
            <person name="Darai G."/>
        </authorList>
    </citation>
    <scope>NUCLEOTIDE SEQUENCE [LARGE SCALE GENOMIC DNA]</scope>
</reference>
<keyword evidence="1" id="KW-0472">Membrane</keyword>
<reference evidence="2 3" key="13">
    <citation type="journal article" date="1998" name="Virus Genes">
        <title>Identification of a thymidylate synthase gene within the genome of Chilo iridescent virus.</title>
        <authorList>
            <person name="Muller K."/>
            <person name="Tidona C.A."/>
            <person name="Bahr U."/>
            <person name="Darai G."/>
        </authorList>
    </citation>
    <scope>NUCLEOTIDE SEQUENCE [LARGE SCALE GENOMIC DNA]</scope>
</reference>
<sequence>MLYTIHFLLQQLDLFEYLHLLCTFAFVLLQILFLNIHLVYQIYLYY</sequence>
<keyword evidence="1" id="KW-1133">Transmembrane helix</keyword>
<name>Q91FE5_IIV6</name>